<dbReference type="STRING" id="243061.AWC25_02780"/>
<dbReference type="InterPro" id="IPR000719">
    <property type="entry name" value="Prot_kinase_dom"/>
</dbReference>
<dbReference type="Proteomes" id="UP000094224">
    <property type="component" value="Unassembled WGS sequence"/>
</dbReference>
<evidence type="ECO:0000256" key="5">
    <source>
        <dbReference type="ARBA" id="ARBA00022777"/>
    </source>
</evidence>
<dbReference type="Pfam" id="PF00069">
    <property type="entry name" value="Pkinase"/>
    <property type="match status" value="1"/>
</dbReference>
<evidence type="ECO:0000256" key="2">
    <source>
        <dbReference type="ARBA" id="ARBA00022527"/>
    </source>
</evidence>
<keyword evidence="2" id="KW-0723">Serine/threonine-protein kinase</keyword>
<dbReference type="AlphaFoldDB" id="A0A1E3SQY3"/>
<name>A0A1E3SQY3_9MYCO</name>
<dbReference type="PANTHER" id="PTHR43289:SF6">
    <property type="entry name" value="SERINE_THREONINE-PROTEIN KINASE NEKL-3"/>
    <property type="match status" value="1"/>
</dbReference>
<evidence type="ECO:0000256" key="3">
    <source>
        <dbReference type="ARBA" id="ARBA00022679"/>
    </source>
</evidence>
<keyword evidence="6" id="KW-0067">ATP-binding</keyword>
<feature type="domain" description="Protein kinase" evidence="7">
    <location>
        <begin position="1"/>
        <end position="105"/>
    </location>
</feature>
<organism evidence="8 9">
    <name type="scientific">Mycobacterium sherrisii</name>
    <dbReference type="NCBI Taxonomy" id="243061"/>
    <lineage>
        <taxon>Bacteria</taxon>
        <taxon>Bacillati</taxon>
        <taxon>Actinomycetota</taxon>
        <taxon>Actinomycetes</taxon>
        <taxon>Mycobacteriales</taxon>
        <taxon>Mycobacteriaceae</taxon>
        <taxon>Mycobacterium</taxon>
        <taxon>Mycobacterium simiae complex</taxon>
    </lineage>
</organism>
<evidence type="ECO:0000259" key="7">
    <source>
        <dbReference type="PROSITE" id="PS50011"/>
    </source>
</evidence>
<keyword evidence="3" id="KW-0808">Transferase</keyword>
<keyword evidence="5" id="KW-0418">Kinase</keyword>
<keyword evidence="9" id="KW-1185">Reference proteome</keyword>
<evidence type="ECO:0000256" key="4">
    <source>
        <dbReference type="ARBA" id="ARBA00022741"/>
    </source>
</evidence>
<dbReference type="SUPFAM" id="SSF56112">
    <property type="entry name" value="Protein kinase-like (PK-like)"/>
    <property type="match status" value="1"/>
</dbReference>
<gene>
    <name evidence="8" type="ORF">BHQ21_17050</name>
</gene>
<keyword evidence="4" id="KW-0547">Nucleotide-binding</keyword>
<proteinExistence type="predicted"/>
<dbReference type="EC" id="2.7.11.1" evidence="1"/>
<evidence type="ECO:0000256" key="6">
    <source>
        <dbReference type="ARBA" id="ARBA00022840"/>
    </source>
</evidence>
<evidence type="ECO:0000313" key="8">
    <source>
        <dbReference type="EMBL" id="ODR04564.1"/>
    </source>
</evidence>
<dbReference type="PROSITE" id="PS50011">
    <property type="entry name" value="PROTEIN_KINASE_DOM"/>
    <property type="match status" value="1"/>
</dbReference>
<evidence type="ECO:0000313" key="9">
    <source>
        <dbReference type="Proteomes" id="UP000094224"/>
    </source>
</evidence>
<protein>
    <recommendedName>
        <fullName evidence="1">non-specific serine/threonine protein kinase</fullName>
        <ecNumber evidence="1">2.7.11.1</ecNumber>
    </recommendedName>
</protein>
<dbReference type="Gene3D" id="1.10.510.10">
    <property type="entry name" value="Transferase(Phosphotransferase) domain 1"/>
    <property type="match status" value="1"/>
</dbReference>
<reference evidence="9" key="1">
    <citation type="submission" date="2016-09" db="EMBL/GenBank/DDBJ databases">
        <authorList>
            <person name="Greninger A.L."/>
            <person name="Jerome K.R."/>
            <person name="Mcnair B."/>
            <person name="Wallis C."/>
            <person name="Fang F."/>
        </authorList>
    </citation>
    <scope>NUCLEOTIDE SEQUENCE [LARGE SCALE GENOMIC DNA]</scope>
    <source>
        <strain evidence="9">BC1_M4</strain>
    </source>
</reference>
<evidence type="ECO:0000256" key="1">
    <source>
        <dbReference type="ARBA" id="ARBA00012513"/>
    </source>
</evidence>
<dbReference type="EMBL" id="MIHC01000030">
    <property type="protein sequence ID" value="ODR04564.1"/>
    <property type="molecule type" value="Genomic_DNA"/>
</dbReference>
<dbReference type="GO" id="GO:0004674">
    <property type="term" value="F:protein serine/threonine kinase activity"/>
    <property type="evidence" value="ECO:0007669"/>
    <property type="project" value="UniProtKB-KW"/>
</dbReference>
<comment type="caution">
    <text evidence="8">The sequence shown here is derived from an EMBL/GenBank/DDBJ whole genome shotgun (WGS) entry which is preliminary data.</text>
</comment>
<sequence length="105" mass="11351">MPARRANHAEMAGSLWHPHIVGVHDRGEFDGQLWMAMDYANGPDIRALLDQHYPGGMPRGDVVATVTAVAAALDRAHHRGLLHRDVKPGGIVISRPDDGGARESC</sequence>
<dbReference type="InterPro" id="IPR011009">
    <property type="entry name" value="Kinase-like_dom_sf"/>
</dbReference>
<dbReference type="PANTHER" id="PTHR43289">
    <property type="entry name" value="MITOGEN-ACTIVATED PROTEIN KINASE KINASE KINASE 20-RELATED"/>
    <property type="match status" value="1"/>
</dbReference>
<dbReference type="Gene3D" id="3.30.200.20">
    <property type="entry name" value="Phosphorylase Kinase, domain 1"/>
    <property type="match status" value="1"/>
</dbReference>
<accession>A0A1E3SQY3</accession>
<dbReference type="GO" id="GO:0005524">
    <property type="term" value="F:ATP binding"/>
    <property type="evidence" value="ECO:0007669"/>
    <property type="project" value="UniProtKB-KW"/>
</dbReference>